<evidence type="ECO:0000256" key="2">
    <source>
        <dbReference type="ARBA" id="ARBA00022963"/>
    </source>
</evidence>
<keyword evidence="2" id="KW-0442">Lipid degradation</keyword>
<dbReference type="CDD" id="cd09128">
    <property type="entry name" value="PLDc_unchar1_2"/>
    <property type="match status" value="1"/>
</dbReference>
<evidence type="ECO:0000256" key="3">
    <source>
        <dbReference type="ARBA" id="ARBA00023098"/>
    </source>
</evidence>
<keyword evidence="3" id="KW-0443">Lipid metabolism</keyword>
<evidence type="ECO:0000259" key="4">
    <source>
        <dbReference type="PROSITE" id="PS50035"/>
    </source>
</evidence>
<gene>
    <name evidence="5" type="ORF">SAMN05216226_10445</name>
</gene>
<dbReference type="InterPro" id="IPR025202">
    <property type="entry name" value="PLD-like_dom"/>
</dbReference>
<keyword evidence="1" id="KW-0378">Hydrolase</keyword>
<accession>A0A1G8U6G5</accession>
<dbReference type="PROSITE" id="PS50035">
    <property type="entry name" value="PLD"/>
    <property type="match status" value="1"/>
</dbReference>
<dbReference type="PANTHER" id="PTHR43856:SF1">
    <property type="entry name" value="MITOCHONDRIAL CARDIOLIPIN HYDROLASE"/>
    <property type="match status" value="1"/>
</dbReference>
<name>A0A1G8U6G5_9EURY</name>
<feature type="domain" description="PLD phosphodiesterase" evidence="4">
    <location>
        <begin position="443"/>
        <end position="470"/>
    </location>
</feature>
<evidence type="ECO:0000256" key="1">
    <source>
        <dbReference type="ARBA" id="ARBA00022801"/>
    </source>
</evidence>
<evidence type="ECO:0000313" key="5">
    <source>
        <dbReference type="EMBL" id="SDJ48630.1"/>
    </source>
</evidence>
<dbReference type="InterPro" id="IPR051406">
    <property type="entry name" value="PLD_domain"/>
</dbReference>
<dbReference type="OrthoDB" id="31343at2157"/>
<dbReference type="Gene3D" id="3.30.870.10">
    <property type="entry name" value="Endonuclease Chain A"/>
    <property type="match status" value="2"/>
</dbReference>
<organism evidence="5 6">
    <name type="scientific">Halovenus aranensis</name>
    <dbReference type="NCBI Taxonomy" id="890420"/>
    <lineage>
        <taxon>Archaea</taxon>
        <taxon>Methanobacteriati</taxon>
        <taxon>Methanobacteriota</taxon>
        <taxon>Stenosarchaea group</taxon>
        <taxon>Halobacteria</taxon>
        <taxon>Halobacteriales</taxon>
        <taxon>Haloarculaceae</taxon>
        <taxon>Halovenus</taxon>
    </lineage>
</organism>
<dbReference type="SMART" id="SM00155">
    <property type="entry name" value="PLDc"/>
    <property type="match status" value="2"/>
</dbReference>
<dbReference type="SUPFAM" id="SSF56024">
    <property type="entry name" value="Phospholipase D/nuclease"/>
    <property type="match status" value="2"/>
</dbReference>
<dbReference type="EMBL" id="FNFC01000004">
    <property type="protein sequence ID" value="SDJ48630.1"/>
    <property type="molecule type" value="Genomic_DNA"/>
</dbReference>
<sequence length="531" mass="56950">MYRVVAVVLLGCVCLSAGLATGTTAEAEPAIVGLYPNPAADGDEGEFVTLSVPPSTNLSEYRLADEQRSVRLESPSTAESGSVVTFSTDPQRTATLVDQPVSAIADGIRLANGGERVRLIHNGSVVDAVTYGRAPEGETYDASSDSWKPLGNTQRPVISDAGGTVEAFVLPDEPDRAVAFLENASERILLAGYTVTSERVVEALVAAHKRGVEVDVLAEGSPVGGLTEDGAAAFDALADAGISVRVFAGEPARYRYHHAKYAVVDGRALVTTENWKPAGTGGRDSRGWAVITRQRDIVAGLVETFRADAGWVDTKRWEVVDKDTVSDDEPSPPDFPRNFEAAQLPVNRTRLLVAPDNAEQSLVRAIDAAEESLDIKQVRISDRAVPLLRATLRAATRGVRVRILLSGAWYVESENRQMKRWLEEQASAGDLPLSVRIATPEGRFGKIHAKGLIVDGQQTFVGSVNWGNNSLRNNREVGLLLDGAAVGEYFGTVFESDWRREDSQLPVGYVAACLVAAVTALAVGKRIEFEG</sequence>
<dbReference type="PANTHER" id="PTHR43856">
    <property type="entry name" value="CARDIOLIPIN HYDROLASE"/>
    <property type="match status" value="1"/>
</dbReference>
<dbReference type="AlphaFoldDB" id="A0A1G8U6G5"/>
<proteinExistence type="predicted"/>
<keyword evidence="6" id="KW-1185">Reference proteome</keyword>
<dbReference type="InterPro" id="IPR001736">
    <property type="entry name" value="PLipase_D/transphosphatidylase"/>
</dbReference>
<protein>
    <submittedName>
        <fullName evidence="5">Phosphatidylserine/phosphatidylglycerophosphate/cardiolipin synthase</fullName>
    </submittedName>
</protein>
<dbReference type="Pfam" id="PF13091">
    <property type="entry name" value="PLDc_2"/>
    <property type="match status" value="2"/>
</dbReference>
<dbReference type="GO" id="GO:0016891">
    <property type="term" value="F:RNA endonuclease activity producing 5'-phosphomonoesters, hydrolytic mechanism"/>
    <property type="evidence" value="ECO:0007669"/>
    <property type="project" value="TreeGrafter"/>
</dbReference>
<dbReference type="RefSeq" id="WP_092700085.1">
    <property type="nucleotide sequence ID" value="NZ_FNFC01000004.1"/>
</dbReference>
<evidence type="ECO:0000313" key="6">
    <source>
        <dbReference type="Proteomes" id="UP000198856"/>
    </source>
</evidence>
<reference evidence="5 6" key="1">
    <citation type="submission" date="2016-10" db="EMBL/GenBank/DDBJ databases">
        <authorList>
            <person name="de Groot N.N."/>
        </authorList>
    </citation>
    <scope>NUCLEOTIDE SEQUENCE [LARGE SCALE GENOMIC DNA]</scope>
    <source>
        <strain evidence="5 6">IBRC-M10015</strain>
    </source>
</reference>
<dbReference type="Proteomes" id="UP000198856">
    <property type="component" value="Unassembled WGS sequence"/>
</dbReference>
<dbReference type="GO" id="GO:0016042">
    <property type="term" value="P:lipid catabolic process"/>
    <property type="evidence" value="ECO:0007669"/>
    <property type="project" value="UniProtKB-KW"/>
</dbReference>
<dbReference type="STRING" id="890420.SAMN05216226_10445"/>